<evidence type="ECO:0000256" key="3">
    <source>
        <dbReference type="ARBA" id="ARBA00022679"/>
    </source>
</evidence>
<dbReference type="PROSITE" id="PS51679">
    <property type="entry name" value="SAM_MT_C5"/>
    <property type="match status" value="1"/>
</dbReference>
<dbReference type="InterPro" id="IPR050390">
    <property type="entry name" value="C5-Methyltransferase"/>
</dbReference>
<evidence type="ECO:0000256" key="6">
    <source>
        <dbReference type="PROSITE-ProRule" id="PRU01016"/>
    </source>
</evidence>
<dbReference type="Gene3D" id="3.90.120.10">
    <property type="entry name" value="DNA Methylase, subunit A, domain 2"/>
    <property type="match status" value="1"/>
</dbReference>
<dbReference type="PROSITE" id="PS00095">
    <property type="entry name" value="C5_MTASE_2"/>
    <property type="match status" value="1"/>
</dbReference>
<comment type="caution">
    <text evidence="8">The sequence shown here is derived from an EMBL/GenBank/DDBJ whole genome shotgun (WGS) entry which is preliminary data.</text>
</comment>
<dbReference type="EC" id="2.1.1.37" evidence="1"/>
<organism evidence="8">
    <name type="scientific">Synechococcus sp. SB0676_bin_10</name>
    <dbReference type="NCBI Taxonomy" id="2604869"/>
    <lineage>
        <taxon>Bacteria</taxon>
        <taxon>Bacillati</taxon>
        <taxon>Cyanobacteriota</taxon>
        <taxon>Cyanophyceae</taxon>
        <taxon>Synechococcales</taxon>
        <taxon>Synechococcaceae</taxon>
        <taxon>Synechococcus</taxon>
    </lineage>
</organism>
<dbReference type="InterPro" id="IPR001525">
    <property type="entry name" value="C5_MeTfrase"/>
</dbReference>
<evidence type="ECO:0000256" key="4">
    <source>
        <dbReference type="ARBA" id="ARBA00022691"/>
    </source>
</evidence>
<name>A0A6B1F5G9_9SYNE</name>
<evidence type="ECO:0000256" key="5">
    <source>
        <dbReference type="ARBA" id="ARBA00022747"/>
    </source>
</evidence>
<evidence type="ECO:0000256" key="1">
    <source>
        <dbReference type="ARBA" id="ARBA00011975"/>
    </source>
</evidence>
<evidence type="ECO:0000256" key="7">
    <source>
        <dbReference type="RuleBase" id="RU000416"/>
    </source>
</evidence>
<evidence type="ECO:0000313" key="8">
    <source>
        <dbReference type="EMBL" id="MYG38181.1"/>
    </source>
</evidence>
<keyword evidence="4 6" id="KW-0949">S-adenosyl-L-methionine</keyword>
<dbReference type="NCBIfam" id="TIGR00675">
    <property type="entry name" value="dcm"/>
    <property type="match status" value="1"/>
</dbReference>
<dbReference type="EMBL" id="VYDO01000133">
    <property type="protein sequence ID" value="MYG38181.1"/>
    <property type="molecule type" value="Genomic_DNA"/>
</dbReference>
<dbReference type="Pfam" id="PF00145">
    <property type="entry name" value="DNA_methylase"/>
    <property type="match status" value="1"/>
</dbReference>
<proteinExistence type="inferred from homology"/>
<dbReference type="PANTHER" id="PTHR10629:SF52">
    <property type="entry name" value="DNA (CYTOSINE-5)-METHYLTRANSFERASE 1"/>
    <property type="match status" value="1"/>
</dbReference>
<dbReference type="AlphaFoldDB" id="A0A6B1F5G9"/>
<dbReference type="PRINTS" id="PR00105">
    <property type="entry name" value="C5METTRFRASE"/>
</dbReference>
<sequence>MPLPHPPNLDWSTQSRPSVIDFFAGAGGLSLGFARAGFRVEMAVDNCAAAVETHRWNLGASARDLDLSAGNLALPSATVIVGGPPCEGFSSAGQRKRGDKRNTLVSRFASLVAQFRPAMFVFENVEGFITAEGGSRVMELLEPLVVAGYRIHLRKVNAANFGVPQHRKRVIAIGALGWDPHFPEPTHTAYGAPGARLGGFHLPPTPTLGEALANLPLASEVGPGEPEDHYRVPLEGRDLERARMLCPGQTMKDLPESYWHDSYRRRAFRRVMDGTPTERRGGAPAGIRRLRLEEPSKAITGAARNEFVHPREDRCLTVRECARLQTFPDRFRFFGSASERMQLIGNAVPPRLASKIADSVLQSLQSAKIRGEPGALLSFVPTLSNGMSPALEKVVREVRSRYPEPAGRRMQLSLWS</sequence>
<dbReference type="SUPFAM" id="SSF53335">
    <property type="entry name" value="S-adenosyl-L-methionine-dependent methyltransferases"/>
    <property type="match status" value="1"/>
</dbReference>
<evidence type="ECO:0000256" key="2">
    <source>
        <dbReference type="ARBA" id="ARBA00022603"/>
    </source>
</evidence>
<keyword evidence="5" id="KW-0680">Restriction system</keyword>
<dbReference type="GO" id="GO:0044027">
    <property type="term" value="P:negative regulation of gene expression via chromosomal CpG island methylation"/>
    <property type="evidence" value="ECO:0007669"/>
    <property type="project" value="TreeGrafter"/>
</dbReference>
<dbReference type="Gene3D" id="3.40.50.150">
    <property type="entry name" value="Vaccinia Virus protein VP39"/>
    <property type="match status" value="1"/>
</dbReference>
<comment type="similarity">
    <text evidence="6 7">Belongs to the class I-like SAM-binding methyltransferase superfamily. C5-methyltransferase family.</text>
</comment>
<dbReference type="InterPro" id="IPR031303">
    <property type="entry name" value="C5_meth_CS"/>
</dbReference>
<dbReference type="GO" id="GO:0032259">
    <property type="term" value="P:methylation"/>
    <property type="evidence" value="ECO:0007669"/>
    <property type="project" value="UniProtKB-KW"/>
</dbReference>
<feature type="active site" evidence="6">
    <location>
        <position position="86"/>
    </location>
</feature>
<keyword evidence="3 6" id="KW-0808">Transferase</keyword>
<protein>
    <recommendedName>
        <fullName evidence="1">DNA (cytosine-5-)-methyltransferase</fullName>
        <ecNumber evidence="1">2.1.1.37</ecNumber>
    </recommendedName>
</protein>
<dbReference type="InterPro" id="IPR029063">
    <property type="entry name" value="SAM-dependent_MTases_sf"/>
</dbReference>
<keyword evidence="2 6" id="KW-0489">Methyltransferase</keyword>
<dbReference type="GO" id="GO:0009307">
    <property type="term" value="P:DNA restriction-modification system"/>
    <property type="evidence" value="ECO:0007669"/>
    <property type="project" value="UniProtKB-KW"/>
</dbReference>
<dbReference type="GO" id="GO:0003677">
    <property type="term" value="F:DNA binding"/>
    <property type="evidence" value="ECO:0007669"/>
    <property type="project" value="TreeGrafter"/>
</dbReference>
<gene>
    <name evidence="8" type="ORF">F4162_04110</name>
</gene>
<dbReference type="GO" id="GO:0003886">
    <property type="term" value="F:DNA (cytosine-5-)-methyltransferase activity"/>
    <property type="evidence" value="ECO:0007669"/>
    <property type="project" value="UniProtKB-EC"/>
</dbReference>
<reference evidence="8" key="1">
    <citation type="submission" date="2019-09" db="EMBL/GenBank/DDBJ databases">
        <title>Characterisation of the sponge microbiome using genome-centric metagenomics.</title>
        <authorList>
            <person name="Engelberts J.P."/>
            <person name="Robbins S.J."/>
            <person name="De Goeij J.M."/>
            <person name="Aranda M."/>
            <person name="Bell S.C."/>
            <person name="Webster N.S."/>
        </authorList>
    </citation>
    <scope>NUCLEOTIDE SEQUENCE</scope>
    <source>
        <strain evidence="8">SB0676_bin_10</strain>
    </source>
</reference>
<accession>A0A6B1F5G9</accession>
<dbReference type="PANTHER" id="PTHR10629">
    <property type="entry name" value="CYTOSINE-SPECIFIC METHYLTRANSFERASE"/>
    <property type="match status" value="1"/>
</dbReference>